<protein>
    <submittedName>
        <fullName evidence="1">Uncharacterized protein</fullName>
    </submittedName>
</protein>
<gene>
    <name evidence="1" type="ORF">LCGC14_1114580</name>
</gene>
<evidence type="ECO:0000313" key="1">
    <source>
        <dbReference type="EMBL" id="KKN02752.1"/>
    </source>
</evidence>
<name>A0A0F9MTQ3_9ZZZZ</name>
<comment type="caution">
    <text evidence="1">The sequence shown here is derived from an EMBL/GenBank/DDBJ whole genome shotgun (WGS) entry which is preliminary data.</text>
</comment>
<dbReference type="AlphaFoldDB" id="A0A0F9MTQ3"/>
<proteinExistence type="predicted"/>
<reference evidence="1" key="1">
    <citation type="journal article" date="2015" name="Nature">
        <title>Complex archaea that bridge the gap between prokaryotes and eukaryotes.</title>
        <authorList>
            <person name="Spang A."/>
            <person name="Saw J.H."/>
            <person name="Jorgensen S.L."/>
            <person name="Zaremba-Niedzwiedzka K."/>
            <person name="Martijn J."/>
            <person name="Lind A.E."/>
            <person name="van Eijk R."/>
            <person name="Schleper C."/>
            <person name="Guy L."/>
            <person name="Ettema T.J."/>
        </authorList>
    </citation>
    <scope>NUCLEOTIDE SEQUENCE</scope>
</reference>
<dbReference type="EMBL" id="LAZR01005112">
    <property type="protein sequence ID" value="KKN02752.1"/>
    <property type="molecule type" value="Genomic_DNA"/>
</dbReference>
<sequence>MKTFLAVFAALILLGGMGGIANSADFSGDAMLRAGYPVDSNIDDNDRLHITVNPQYMAESEAGVTVNKTVRGYVGFDTVEDVSDIYSVGAEYFVAKSPFGVFMEHKRFDMKSGMPDYNLTWAGVTFRYNSK</sequence>
<organism evidence="1">
    <name type="scientific">marine sediment metagenome</name>
    <dbReference type="NCBI Taxonomy" id="412755"/>
    <lineage>
        <taxon>unclassified sequences</taxon>
        <taxon>metagenomes</taxon>
        <taxon>ecological metagenomes</taxon>
    </lineage>
</organism>
<accession>A0A0F9MTQ3</accession>